<dbReference type="EMBL" id="CP042912">
    <property type="protein sequence ID" value="QEG22003.1"/>
    <property type="molecule type" value="Genomic_DNA"/>
</dbReference>
<evidence type="ECO:0000256" key="1">
    <source>
        <dbReference type="SAM" id="Phobius"/>
    </source>
</evidence>
<accession>A0A5B9PGW6</accession>
<keyword evidence="1" id="KW-1133">Transmembrane helix</keyword>
<keyword evidence="3" id="KW-1185">Reference proteome</keyword>
<gene>
    <name evidence="2" type="ORF">MFFC18_18640</name>
</gene>
<name>A0A5B9PGW6_9BACT</name>
<organism evidence="2 3">
    <name type="scientific">Mariniblastus fucicola</name>
    <dbReference type="NCBI Taxonomy" id="980251"/>
    <lineage>
        <taxon>Bacteria</taxon>
        <taxon>Pseudomonadati</taxon>
        <taxon>Planctomycetota</taxon>
        <taxon>Planctomycetia</taxon>
        <taxon>Pirellulales</taxon>
        <taxon>Pirellulaceae</taxon>
        <taxon>Mariniblastus</taxon>
    </lineage>
</organism>
<evidence type="ECO:0000313" key="2">
    <source>
        <dbReference type="EMBL" id="QEG22003.1"/>
    </source>
</evidence>
<protein>
    <submittedName>
        <fullName evidence="2">Uncharacterized protein</fullName>
    </submittedName>
</protein>
<proteinExistence type="predicted"/>
<feature type="transmembrane region" description="Helical" evidence="1">
    <location>
        <begin position="74"/>
        <end position="96"/>
    </location>
</feature>
<keyword evidence="1" id="KW-0812">Transmembrane</keyword>
<dbReference type="KEGG" id="mff:MFFC18_18640"/>
<evidence type="ECO:0000313" key="3">
    <source>
        <dbReference type="Proteomes" id="UP000322214"/>
    </source>
</evidence>
<reference evidence="2 3" key="1">
    <citation type="submission" date="2019-08" db="EMBL/GenBank/DDBJ databases">
        <title>Deep-cultivation of Planctomycetes and their phenomic and genomic characterization uncovers novel biology.</title>
        <authorList>
            <person name="Wiegand S."/>
            <person name="Jogler M."/>
            <person name="Boedeker C."/>
            <person name="Pinto D."/>
            <person name="Vollmers J."/>
            <person name="Rivas-Marin E."/>
            <person name="Kohn T."/>
            <person name="Peeters S.H."/>
            <person name="Heuer A."/>
            <person name="Rast P."/>
            <person name="Oberbeckmann S."/>
            <person name="Bunk B."/>
            <person name="Jeske O."/>
            <person name="Meyerdierks A."/>
            <person name="Storesund J.E."/>
            <person name="Kallscheuer N."/>
            <person name="Luecker S."/>
            <person name="Lage O.M."/>
            <person name="Pohl T."/>
            <person name="Merkel B.J."/>
            <person name="Hornburger P."/>
            <person name="Mueller R.-W."/>
            <person name="Bruemmer F."/>
            <person name="Labrenz M."/>
            <person name="Spormann A.M."/>
            <person name="Op den Camp H."/>
            <person name="Overmann J."/>
            <person name="Amann R."/>
            <person name="Jetten M.S.M."/>
            <person name="Mascher T."/>
            <person name="Medema M.H."/>
            <person name="Devos D.P."/>
            <person name="Kaster A.-K."/>
            <person name="Ovreas L."/>
            <person name="Rohde M."/>
            <person name="Galperin M.Y."/>
            <person name="Jogler C."/>
        </authorList>
    </citation>
    <scope>NUCLEOTIDE SEQUENCE [LARGE SCALE GENOMIC DNA]</scope>
    <source>
        <strain evidence="2 3">FC18</strain>
    </source>
</reference>
<feature type="transmembrane region" description="Helical" evidence="1">
    <location>
        <begin position="44"/>
        <end position="68"/>
    </location>
</feature>
<sequence length="106" mass="11847">MDGVRRSLRPVLVAGFWFAGIHLLFIAMVLLFTDALTHSEDQKWMALGLLIVLIDFPAAMLANVAALHSYAAEIVVFVLSAVLQWFFVGCISCLAWRKIRSIANRQ</sequence>
<feature type="transmembrane region" description="Helical" evidence="1">
    <location>
        <begin position="12"/>
        <end position="32"/>
    </location>
</feature>
<dbReference type="Proteomes" id="UP000322214">
    <property type="component" value="Chromosome"/>
</dbReference>
<dbReference type="AlphaFoldDB" id="A0A5B9PGW6"/>
<keyword evidence="1" id="KW-0472">Membrane</keyword>